<dbReference type="SUPFAM" id="SSF52980">
    <property type="entry name" value="Restriction endonuclease-like"/>
    <property type="match status" value="1"/>
</dbReference>
<dbReference type="GO" id="GO:0043138">
    <property type="term" value="F:3'-5' DNA helicase activity"/>
    <property type="evidence" value="ECO:0007669"/>
    <property type="project" value="UniProtKB-UniRule"/>
</dbReference>
<keyword evidence="1 15" id="KW-0540">Nuclease</keyword>
<keyword evidence="8 15" id="KW-0067">ATP-binding</keyword>
<dbReference type="OrthoDB" id="9810135at2"/>
<keyword evidence="2 15" id="KW-0479">Metal-binding</keyword>
<evidence type="ECO:0000256" key="4">
    <source>
        <dbReference type="ARBA" id="ARBA00022763"/>
    </source>
</evidence>
<comment type="catalytic activity">
    <reaction evidence="14 15">
        <text>ATP + H2O = ADP + phosphate + H(+)</text>
        <dbReference type="Rhea" id="RHEA:13065"/>
        <dbReference type="ChEBI" id="CHEBI:15377"/>
        <dbReference type="ChEBI" id="CHEBI:15378"/>
        <dbReference type="ChEBI" id="CHEBI:30616"/>
        <dbReference type="ChEBI" id="CHEBI:43474"/>
        <dbReference type="ChEBI" id="CHEBI:456216"/>
        <dbReference type="EC" id="5.6.2.4"/>
    </reaction>
</comment>
<feature type="region of interest" description="DNA-binding and helicase activity, interacts with RecC" evidence="15">
    <location>
        <begin position="1"/>
        <end position="903"/>
    </location>
</feature>
<dbReference type="PANTHER" id="PTHR11070">
    <property type="entry name" value="UVRD / RECB / PCRA DNA HELICASE FAMILY MEMBER"/>
    <property type="match status" value="1"/>
</dbReference>
<keyword evidence="9 15" id="KW-0460">Magnesium</keyword>
<keyword evidence="10 15" id="KW-0238">DNA-binding</keyword>
<keyword evidence="4 15" id="KW-0227">DNA damage</keyword>
<sequence>MSDVTNQLNPLTFPLTSSALIEASAGTGKTYTLALLYLRLVLKHGGDNSFSDYLLPPNILVVTFTKAATRELRDRIRARLVEAANYFRLSQEPEKPDPLLQALKQDIAKEQDLNSAARRLDVAAEWMDEAAVSTIHSWCSRVLSEHAFYSGLNFQQTLIENEKPLIIQACEDYWREMVFTLDEPELRQVLSVFKSPNALYKKVNALIYKTEAFAKPEMELSDKLQAIEKDRAEQMASLKQQVQNALPSLIEGHEAATKNKLINGRSLNKKHLGDTFAALQKWVSSQTDSLSILYKLFDGKSFAKIALIETGHWKDPSQITIDQQAAAILAQLPEAIEQLVTADEFLICHSSHWVAERVEQEKVQRGVLSQNDLLSKLDKALQSEGGSRLAEVIRKQFPIALVDEFQDTDPVQYRIFNTIYNVAEPHPDTGFFMIGDPKQAIYRFRGADIFTYLAAKRDTGERQYTLTHNYRSAPDLVASVNHFFEHAEAMNPKGAFLFKDAGQDPIPFQPVGAGKKDEIELLIHGERCAVQNLWGLTPEESEDEKEAKAPDRAKVTANEVASLLNLSQAGHATINLGEGARALQPKDFAILVNSGNEARQIRRALFELNIASVYLSDASDVFDTDEADDVLRLLRAMAEPFNSFHLRVALGSRLMGLSLSDLDRLNHDELFWEGFIELFRGYHQHWYEFGIMAVLHRFFTEQHVTGRYLTEANGERSITDLFHISELLQQASETIQGQQALIHHLEQRITTEKSGEESTQQRLESDADLVQVVTVHKSKGLQYPIVMLPFLDYARPVKSSDFPIEYHDEMENLALTFQAKSEEVKLADAERLAEDVRKIYVAMTRAICAQWMAIGDPKRNDDGEAVPLTAAAHVLLGVSDCTVVDRASKMADTFTLVAVKGQEASYQSLDELAFRPARQVQNLGIEPWWIASYSSFTYGGKEGLEFPTSTLSEQPVDEQLTDDEDVLLEEQPLTSKGEKVMHRLPRGSHIGTFLHGILEWAAEQRFQTPEGERLLGFAAAQADSAGRLDMLQGRCRKRQLEAFVPELSSWLAAFLGTTWQLNQLPSSKSRDFRLIDLHPKDVAVELEFMFAANAVHSQRLDALVRQYTWGGLERPAANYQQLEGMFKGFIDLVAQIDGQYYVIDWKSNYLGEHDADYDLDSLKVALLKKRYDLQYVLYLVALHRHLQDRIPNYDYDQHVGGAVYFFLRGFENPESQGLIMDKPPKALIEKLDAMFAGENAAEAMQQEFDYV</sequence>
<comment type="catalytic activity">
    <reaction evidence="15">
        <text>Exonucleolytic cleavage (in the presence of ATP) in either 5'- to 3'- or 3'- to 5'-direction to yield 5'-phosphooligonucleotides.</text>
        <dbReference type="EC" id="3.1.11.5"/>
    </reaction>
</comment>
<keyword evidence="20" id="KW-1185">Reference proteome</keyword>
<comment type="domain">
    <text evidence="15">The C-terminal domain has nuclease activity and interacts with RecD. It interacts with RecA, facilitating its loading onto ssDNA.</text>
</comment>
<comment type="function">
    <text evidence="15">A helicase/nuclease that prepares dsDNA breaks (DSB) for recombinational DNA repair. Binds to DSBs and unwinds DNA via a highly rapid and processive ATP-dependent bidirectional helicase activity. Unwinds dsDNA until it encounters a Chi (crossover hotspot instigator) sequence from the 3' direction. Cuts ssDNA a few nucleotides 3' to the Chi site. The properties and activities of the enzyme are changed at Chi. The Chi-altered holoenzyme produces a long 3'-ssDNA overhang and facilitates RecA-binding to the ssDNA for homologous DNA recombination and repair. Holoenzyme degrades any linearized DNA that is unable to undergo homologous recombination. In the holoenzyme this subunit contributes ATPase, 3'-5' helicase, exonuclease activity and loads RecA onto ssDNA.</text>
</comment>
<evidence type="ECO:0000256" key="6">
    <source>
        <dbReference type="ARBA" id="ARBA00022806"/>
    </source>
</evidence>
<proteinExistence type="inferred from homology"/>
<dbReference type="GO" id="GO:0000287">
    <property type="term" value="F:magnesium ion binding"/>
    <property type="evidence" value="ECO:0007669"/>
    <property type="project" value="UniProtKB-UniRule"/>
</dbReference>
<evidence type="ECO:0000256" key="16">
    <source>
        <dbReference type="PROSITE-ProRule" id="PRU00560"/>
    </source>
</evidence>
<comment type="subunit">
    <text evidence="15">Heterotrimer of RecB, RecC and RecD. All subunits contribute to DNA-binding. Interacts with RecA.</text>
</comment>
<feature type="binding site" evidence="15">
    <location>
        <position position="995"/>
    </location>
    <ligand>
        <name>Mg(2+)</name>
        <dbReference type="ChEBI" id="CHEBI:18420"/>
    </ligand>
</feature>
<evidence type="ECO:0000256" key="9">
    <source>
        <dbReference type="ARBA" id="ARBA00022842"/>
    </source>
</evidence>
<dbReference type="InterPro" id="IPR038726">
    <property type="entry name" value="PDDEXK_AddAB-type"/>
</dbReference>
<dbReference type="InterPro" id="IPR011604">
    <property type="entry name" value="PDDEXK-like_dom_sf"/>
</dbReference>
<keyword evidence="11 15" id="KW-0234">DNA repair</keyword>
<dbReference type="STRING" id="295068.MAQ5080_00909"/>
<dbReference type="SUPFAM" id="SSF52540">
    <property type="entry name" value="P-loop containing nucleoside triphosphate hydrolases"/>
    <property type="match status" value="1"/>
</dbReference>
<dbReference type="Pfam" id="PF00580">
    <property type="entry name" value="UvrD-helicase"/>
    <property type="match status" value="1"/>
</dbReference>
<dbReference type="PROSITE" id="PS51198">
    <property type="entry name" value="UVRD_HELICASE_ATP_BIND"/>
    <property type="match status" value="1"/>
</dbReference>
<keyword evidence="6 15" id="KW-0347">Helicase</keyword>
<keyword evidence="5 15" id="KW-0378">Hydrolase</keyword>
<dbReference type="GO" id="GO:0016887">
    <property type="term" value="F:ATP hydrolysis activity"/>
    <property type="evidence" value="ECO:0007669"/>
    <property type="project" value="RHEA"/>
</dbReference>
<evidence type="ECO:0000256" key="7">
    <source>
        <dbReference type="ARBA" id="ARBA00022839"/>
    </source>
</evidence>
<evidence type="ECO:0000256" key="14">
    <source>
        <dbReference type="ARBA" id="ARBA00048988"/>
    </source>
</evidence>
<feature type="region of interest" description="Nuclease activity, interacts with RecD and RecA" evidence="15">
    <location>
        <begin position="927"/>
        <end position="1251"/>
    </location>
</feature>
<dbReference type="InterPro" id="IPR004586">
    <property type="entry name" value="RecB"/>
</dbReference>
<evidence type="ECO:0000256" key="10">
    <source>
        <dbReference type="ARBA" id="ARBA00023125"/>
    </source>
</evidence>
<dbReference type="GO" id="GO:0000724">
    <property type="term" value="P:double-strand break repair via homologous recombination"/>
    <property type="evidence" value="ECO:0007669"/>
    <property type="project" value="UniProtKB-UniRule"/>
</dbReference>
<dbReference type="Gene3D" id="1.10.3170.10">
    <property type="entry name" value="Recbcd, chain B, domain 2"/>
    <property type="match status" value="1"/>
</dbReference>
<dbReference type="NCBIfam" id="TIGR00609">
    <property type="entry name" value="recB"/>
    <property type="match status" value="1"/>
</dbReference>
<dbReference type="RefSeq" id="WP_067213152.1">
    <property type="nucleotide sequence ID" value="NZ_FLOC01000003.1"/>
</dbReference>
<dbReference type="Pfam" id="PF12705">
    <property type="entry name" value="PDDEXK_1"/>
    <property type="match status" value="1"/>
</dbReference>
<evidence type="ECO:0000259" key="18">
    <source>
        <dbReference type="PROSITE" id="PS51217"/>
    </source>
</evidence>
<dbReference type="Gene3D" id="1.10.486.10">
    <property type="entry name" value="PCRA, domain 4"/>
    <property type="match status" value="1"/>
</dbReference>
<dbReference type="PANTHER" id="PTHR11070:SF23">
    <property type="entry name" value="RECBCD ENZYME SUBUNIT RECB"/>
    <property type="match status" value="1"/>
</dbReference>
<dbReference type="InterPro" id="IPR014016">
    <property type="entry name" value="UvrD-like_ATP-bd"/>
</dbReference>
<feature type="domain" description="UvrD-like helicase C-terminal" evidence="18">
    <location>
        <begin position="474"/>
        <end position="780"/>
    </location>
</feature>
<evidence type="ECO:0000256" key="1">
    <source>
        <dbReference type="ARBA" id="ARBA00022722"/>
    </source>
</evidence>
<evidence type="ECO:0000256" key="15">
    <source>
        <dbReference type="HAMAP-Rule" id="MF_01485"/>
    </source>
</evidence>
<dbReference type="GO" id="GO:0003677">
    <property type="term" value="F:DNA binding"/>
    <property type="evidence" value="ECO:0007669"/>
    <property type="project" value="UniProtKB-UniRule"/>
</dbReference>
<evidence type="ECO:0000256" key="5">
    <source>
        <dbReference type="ARBA" id="ARBA00022801"/>
    </source>
</evidence>
<dbReference type="EC" id="3.1.11.5" evidence="15"/>
<comment type="domain">
    <text evidence="15">The N-terminal DNA-binding domain is a ssDNA-dependent ATPase and has ATP-dependent 3'-5' helicase function. This domain interacts with RecC.</text>
</comment>
<evidence type="ECO:0000313" key="19">
    <source>
        <dbReference type="EMBL" id="SBS27731.1"/>
    </source>
</evidence>
<dbReference type="AlphaFoldDB" id="A0A1A8T8S2"/>
<keyword evidence="3 15" id="KW-0547">Nucleotide-binding</keyword>
<keyword evidence="7 15" id="KW-0269">Exonuclease</keyword>
<dbReference type="EC" id="5.6.2.4" evidence="15"/>
<feature type="binding site" evidence="15">
    <location>
        <position position="1144"/>
    </location>
    <ligand>
        <name>Mg(2+)</name>
        <dbReference type="ChEBI" id="CHEBI:18420"/>
    </ligand>
</feature>
<comment type="catalytic activity">
    <reaction evidence="13 15">
        <text>Couples ATP hydrolysis with the unwinding of duplex DNA by translocating in the 3'-5' direction.</text>
        <dbReference type="EC" id="5.6.2.4"/>
    </reaction>
</comment>
<dbReference type="InterPro" id="IPR000212">
    <property type="entry name" value="DNA_helicase_UvrD/REP"/>
</dbReference>
<feature type="active site" description="For nuclease activity" evidence="15">
    <location>
        <position position="1144"/>
    </location>
</feature>
<dbReference type="Pfam" id="PF13361">
    <property type="entry name" value="UvrD_C"/>
    <property type="match status" value="1"/>
</dbReference>
<name>A0A1A8T8S2_9GAMM</name>
<dbReference type="GO" id="GO:0009338">
    <property type="term" value="C:exodeoxyribonuclease V complex"/>
    <property type="evidence" value="ECO:0007669"/>
    <property type="project" value="TreeGrafter"/>
</dbReference>
<organism evidence="19 20">
    <name type="scientific">Marinomonas aquimarina</name>
    <dbReference type="NCBI Taxonomy" id="295068"/>
    <lineage>
        <taxon>Bacteria</taxon>
        <taxon>Pseudomonadati</taxon>
        <taxon>Pseudomonadota</taxon>
        <taxon>Gammaproteobacteria</taxon>
        <taxon>Oceanospirillales</taxon>
        <taxon>Oceanospirillaceae</taxon>
        <taxon>Marinomonas</taxon>
    </lineage>
</organism>
<dbReference type="CDD" id="cd22352">
    <property type="entry name" value="RecB_C-like"/>
    <property type="match status" value="1"/>
</dbReference>
<evidence type="ECO:0000256" key="2">
    <source>
        <dbReference type="ARBA" id="ARBA00022723"/>
    </source>
</evidence>
<feature type="domain" description="UvrD-like helicase ATP-binding" evidence="17">
    <location>
        <begin position="2"/>
        <end position="473"/>
    </location>
</feature>
<dbReference type="HAMAP" id="MF_01485">
    <property type="entry name" value="RecB"/>
    <property type="match status" value="1"/>
</dbReference>
<protein>
    <recommendedName>
        <fullName evidence="15">RecBCD enzyme subunit RecB</fullName>
        <ecNumber evidence="15">3.1.11.5</ecNumber>
        <ecNumber evidence="15">5.6.2.4</ecNumber>
    </recommendedName>
    <alternativeName>
        <fullName evidence="15">DNA 3'-5' helicase subunit RecB</fullName>
    </alternativeName>
    <alternativeName>
        <fullName evidence="15">Exonuclease V subunit RecB</fullName>
        <shortName evidence="15">ExoV subunit RecB</shortName>
    </alternativeName>
    <alternativeName>
        <fullName evidence="15">Helicase/nuclease RecBCD subunit RecB</fullName>
    </alternativeName>
</protein>
<reference evidence="19 20" key="1">
    <citation type="submission" date="2016-06" db="EMBL/GenBank/DDBJ databases">
        <authorList>
            <person name="Kjaerup R.B."/>
            <person name="Dalgaard T.S."/>
            <person name="Juul-Madsen H.R."/>
        </authorList>
    </citation>
    <scope>NUCLEOTIDE SEQUENCE [LARGE SCALE GENOMIC DNA]</scope>
    <source>
        <strain evidence="19 20">CECT 5080</strain>
    </source>
</reference>
<evidence type="ECO:0000256" key="11">
    <source>
        <dbReference type="ARBA" id="ARBA00023204"/>
    </source>
</evidence>
<feature type="binding site" evidence="16">
    <location>
        <begin position="23"/>
        <end position="30"/>
    </location>
    <ligand>
        <name>ATP</name>
        <dbReference type="ChEBI" id="CHEBI:30616"/>
    </ligand>
</feature>
<dbReference type="GO" id="GO:0005524">
    <property type="term" value="F:ATP binding"/>
    <property type="evidence" value="ECO:0007669"/>
    <property type="project" value="UniProtKB-UniRule"/>
</dbReference>
<evidence type="ECO:0000313" key="20">
    <source>
        <dbReference type="Proteomes" id="UP000092627"/>
    </source>
</evidence>
<evidence type="ECO:0000256" key="8">
    <source>
        <dbReference type="ARBA" id="ARBA00022840"/>
    </source>
</evidence>
<comment type="miscellaneous">
    <text evidence="15">In the RecBCD complex, RecB has a slow 3'-5' helicase, an exonuclease activity and loads RecA onto ssDNA, RecD has a fast 5'-3' helicase activity, while RecC stimulates the ATPase and processivity of the RecB helicase and contributes to recognition of the Chi site.</text>
</comment>
<dbReference type="InterPro" id="IPR014017">
    <property type="entry name" value="DNA_helicase_UvrD-like_C"/>
</dbReference>
<dbReference type="Gene3D" id="3.40.50.300">
    <property type="entry name" value="P-loop containing nucleotide triphosphate hydrolases"/>
    <property type="match status" value="2"/>
</dbReference>
<dbReference type="Proteomes" id="UP000092627">
    <property type="component" value="Unassembled WGS sequence"/>
</dbReference>
<keyword evidence="12 15" id="KW-0413">Isomerase</keyword>
<evidence type="ECO:0000259" key="17">
    <source>
        <dbReference type="PROSITE" id="PS51198"/>
    </source>
</evidence>
<evidence type="ECO:0000256" key="3">
    <source>
        <dbReference type="ARBA" id="ARBA00022741"/>
    </source>
</evidence>
<evidence type="ECO:0000256" key="12">
    <source>
        <dbReference type="ARBA" id="ARBA00023235"/>
    </source>
</evidence>
<evidence type="ECO:0000256" key="13">
    <source>
        <dbReference type="ARBA" id="ARBA00034617"/>
    </source>
</evidence>
<dbReference type="GO" id="GO:0005829">
    <property type="term" value="C:cytosol"/>
    <property type="evidence" value="ECO:0007669"/>
    <property type="project" value="TreeGrafter"/>
</dbReference>
<dbReference type="InterPro" id="IPR011335">
    <property type="entry name" value="Restrct_endonuc-II-like"/>
</dbReference>
<accession>A0A1A8T8S2</accession>
<dbReference type="PROSITE" id="PS51217">
    <property type="entry name" value="UVRD_HELICASE_CTER"/>
    <property type="match status" value="1"/>
</dbReference>
<gene>
    <name evidence="15 19" type="primary">recB</name>
    <name evidence="19" type="ORF">MAQ5080_00909</name>
</gene>
<comment type="cofactor">
    <cofactor evidence="15">
        <name>Mg(2+)</name>
        <dbReference type="ChEBI" id="CHEBI:18420"/>
    </cofactor>
    <text evidence="15">Binds 1 Mg(2+) ion per subunit.</text>
</comment>
<dbReference type="Gene3D" id="3.90.320.10">
    <property type="match status" value="1"/>
</dbReference>
<dbReference type="GO" id="GO:0008854">
    <property type="term" value="F:exodeoxyribonuclease V activity"/>
    <property type="evidence" value="ECO:0007669"/>
    <property type="project" value="UniProtKB-EC"/>
</dbReference>
<dbReference type="EMBL" id="FLOC01000003">
    <property type="protein sequence ID" value="SBS27731.1"/>
    <property type="molecule type" value="Genomic_DNA"/>
</dbReference>
<dbReference type="InterPro" id="IPR027417">
    <property type="entry name" value="P-loop_NTPase"/>
</dbReference>
<feature type="binding site" evidence="15">
    <location>
        <position position="1131"/>
    </location>
    <ligand>
        <name>Mg(2+)</name>
        <dbReference type="ChEBI" id="CHEBI:18420"/>
    </ligand>
</feature>
<comment type="similarity">
    <text evidence="15">Belongs to the helicase family. UvrD subfamily.</text>
</comment>